<reference evidence="1 2" key="1">
    <citation type="submission" date="2019-08" db="EMBL/GenBank/DDBJ databases">
        <title>Draft genome sequences of two oriental melons (Cucumis melo L. var makuwa).</title>
        <authorList>
            <person name="Kwon S.-Y."/>
        </authorList>
    </citation>
    <scope>NUCLEOTIDE SEQUENCE [LARGE SCALE GENOMIC DNA]</scope>
    <source>
        <strain evidence="2">cv. SW 3</strain>
        <tissue evidence="1">Leaf</tissue>
    </source>
</reference>
<proteinExistence type="predicted"/>
<dbReference type="EMBL" id="SSTE01014001">
    <property type="protein sequence ID" value="KAA0046612.1"/>
    <property type="molecule type" value="Genomic_DNA"/>
</dbReference>
<dbReference type="Proteomes" id="UP000321393">
    <property type="component" value="Unassembled WGS sequence"/>
</dbReference>
<protein>
    <submittedName>
        <fullName evidence="1">Mitochondrial protein</fullName>
    </submittedName>
</protein>
<organism evidence="1 2">
    <name type="scientific">Cucumis melo var. makuwa</name>
    <name type="common">Oriental melon</name>
    <dbReference type="NCBI Taxonomy" id="1194695"/>
    <lineage>
        <taxon>Eukaryota</taxon>
        <taxon>Viridiplantae</taxon>
        <taxon>Streptophyta</taxon>
        <taxon>Embryophyta</taxon>
        <taxon>Tracheophyta</taxon>
        <taxon>Spermatophyta</taxon>
        <taxon>Magnoliopsida</taxon>
        <taxon>eudicotyledons</taxon>
        <taxon>Gunneridae</taxon>
        <taxon>Pentapetalae</taxon>
        <taxon>rosids</taxon>
        <taxon>fabids</taxon>
        <taxon>Cucurbitales</taxon>
        <taxon>Cucurbitaceae</taxon>
        <taxon>Benincaseae</taxon>
        <taxon>Cucumis</taxon>
    </lineage>
</organism>
<gene>
    <name evidence="1" type="ORF">E6C27_scaffold114G001590</name>
</gene>
<accession>A0A5A7TT57</accession>
<dbReference type="AlphaFoldDB" id="A0A5A7TT57"/>
<sequence length="124" mass="13958">MMLSSPSIARNKLLFLVPAQSLISCSGGRHFKINMASWLLTDMGAPQQSPIILHCDNCSVIEITHNDVFHERTKHIENDCHFVRHHLQSNIHQLQSISPPINQPISSPKPSILLPSLNFFTNAR</sequence>
<evidence type="ECO:0000313" key="1">
    <source>
        <dbReference type="EMBL" id="KAA0046612.1"/>
    </source>
</evidence>
<dbReference type="CDD" id="cd09272">
    <property type="entry name" value="RNase_HI_RT_Ty1"/>
    <property type="match status" value="1"/>
</dbReference>
<dbReference type="OrthoDB" id="414945at2759"/>
<name>A0A5A7TT57_CUCMM</name>
<evidence type="ECO:0000313" key="2">
    <source>
        <dbReference type="Proteomes" id="UP000321393"/>
    </source>
</evidence>
<comment type="caution">
    <text evidence="1">The sequence shown here is derived from an EMBL/GenBank/DDBJ whole genome shotgun (WGS) entry which is preliminary data.</text>
</comment>